<comment type="similarity">
    <text evidence="2 3">Belongs to the small heat shock protein (HSP20) family.</text>
</comment>
<protein>
    <submittedName>
        <fullName evidence="6">Small heat-shock protein</fullName>
    </submittedName>
</protein>
<dbReference type="PANTHER" id="PTHR11527">
    <property type="entry name" value="HEAT-SHOCK PROTEIN 20 FAMILY MEMBER"/>
    <property type="match status" value="1"/>
</dbReference>
<evidence type="ECO:0000256" key="1">
    <source>
        <dbReference type="ARBA" id="ARBA00023016"/>
    </source>
</evidence>
<dbReference type="InterPro" id="IPR002068">
    <property type="entry name" value="A-crystallin/Hsp20_dom"/>
</dbReference>
<dbReference type="InterPro" id="IPR031107">
    <property type="entry name" value="Small_HSP"/>
</dbReference>
<dbReference type="Gene3D" id="2.60.40.790">
    <property type="match status" value="1"/>
</dbReference>
<dbReference type="CDD" id="cd06464">
    <property type="entry name" value="ACD_sHsps-like"/>
    <property type="match status" value="1"/>
</dbReference>
<gene>
    <name evidence="6" type="ORF">MACK_002576</name>
</gene>
<dbReference type="EMBL" id="CP056072">
    <property type="protein sequence ID" value="UKK02483.2"/>
    <property type="molecule type" value="Genomic_DNA"/>
</dbReference>
<organism evidence="6 7">
    <name type="scientific">Theileria orientalis</name>
    <dbReference type="NCBI Taxonomy" id="68886"/>
    <lineage>
        <taxon>Eukaryota</taxon>
        <taxon>Sar</taxon>
        <taxon>Alveolata</taxon>
        <taxon>Apicomplexa</taxon>
        <taxon>Aconoidasida</taxon>
        <taxon>Piroplasmida</taxon>
        <taxon>Theileriidae</taxon>
        <taxon>Theileria</taxon>
    </lineage>
</organism>
<proteinExistence type="inferred from homology"/>
<sequence>MSCILKCNNTEDEFLVQEEDGSYSKTHDYTEKPSIIYKPSTVVPPNNILEIPPPNDLDMPVTFFPTVDTFFDADNSLLVILMELPGFSTSDIEINVGDGEISVSGPRPKDELYEKFGDNLNIHIRERKVGYFFRRFKLPNNALDTTSIASYDNGILSIRIQCSQFTPSRRLEIDGPAYHHEKANFVNYSLASSSPSVSAMENGNSKGMGRKGSGNQ</sequence>
<keyword evidence="1" id="KW-0346">Stress response</keyword>
<evidence type="ECO:0000256" key="4">
    <source>
        <dbReference type="SAM" id="MobiDB-lite"/>
    </source>
</evidence>
<dbReference type="SUPFAM" id="SSF49764">
    <property type="entry name" value="HSP20-like chaperones"/>
    <property type="match status" value="1"/>
</dbReference>
<feature type="region of interest" description="Disordered" evidence="4">
    <location>
        <begin position="194"/>
        <end position="216"/>
    </location>
</feature>
<feature type="domain" description="SHSP" evidence="5">
    <location>
        <begin position="58"/>
        <end position="176"/>
    </location>
</feature>
<evidence type="ECO:0000256" key="2">
    <source>
        <dbReference type="PROSITE-ProRule" id="PRU00285"/>
    </source>
</evidence>
<dbReference type="Pfam" id="PF00011">
    <property type="entry name" value="HSP20"/>
    <property type="match status" value="1"/>
</dbReference>
<evidence type="ECO:0000256" key="3">
    <source>
        <dbReference type="RuleBase" id="RU003616"/>
    </source>
</evidence>
<dbReference type="PROSITE" id="PS01031">
    <property type="entry name" value="SHSP"/>
    <property type="match status" value="1"/>
</dbReference>
<evidence type="ECO:0000313" key="7">
    <source>
        <dbReference type="Proteomes" id="UP000244811"/>
    </source>
</evidence>
<evidence type="ECO:0000259" key="5">
    <source>
        <dbReference type="PROSITE" id="PS01031"/>
    </source>
</evidence>
<accession>A0A976MDQ3</accession>
<dbReference type="AlphaFoldDB" id="A0A976MDQ3"/>
<dbReference type="InterPro" id="IPR008978">
    <property type="entry name" value="HSP20-like_chaperone"/>
</dbReference>
<reference evidence="6" key="1">
    <citation type="submission" date="2022-07" db="EMBL/GenBank/DDBJ databases">
        <title>Evaluation of T. orientalis genome assembly methods using nanopore sequencing and analysis of variation between genomes.</title>
        <authorList>
            <person name="Yam J."/>
            <person name="Micallef M.L."/>
            <person name="Liu M."/>
            <person name="Djordjevic S.P."/>
            <person name="Bogema D.R."/>
            <person name="Jenkins C."/>
        </authorList>
    </citation>
    <scope>NUCLEOTIDE SEQUENCE</scope>
    <source>
        <strain evidence="6">Goon Nure</strain>
    </source>
</reference>
<dbReference type="Proteomes" id="UP000244811">
    <property type="component" value="Chromosome 4"/>
</dbReference>
<evidence type="ECO:0000313" key="6">
    <source>
        <dbReference type="EMBL" id="UKK02483.2"/>
    </source>
</evidence>
<name>A0A976MDQ3_THEOR</name>